<dbReference type="Proteomes" id="UP000095767">
    <property type="component" value="Unassembled WGS sequence"/>
</dbReference>
<reference evidence="3 4" key="1">
    <citation type="submission" date="2016-09" db="EMBL/GenBank/DDBJ databases">
        <title>The draft genome of Dichanthelium oligosanthes: A C3 panicoid grass species.</title>
        <authorList>
            <person name="Studer A.J."/>
            <person name="Schnable J.C."/>
            <person name="Brutnell T.P."/>
        </authorList>
    </citation>
    <scope>NUCLEOTIDE SEQUENCE [LARGE SCALE GENOMIC DNA]</scope>
    <source>
        <strain evidence="4">cv. Kellogg 1175</strain>
        <tissue evidence="3">Leaf</tissue>
    </source>
</reference>
<dbReference type="InterPro" id="IPR046533">
    <property type="entry name" value="DUF6598"/>
</dbReference>
<name>A0A1E5UZS7_9POAL</name>
<feature type="domain" description="DUF6598" evidence="2">
    <location>
        <begin position="69"/>
        <end position="109"/>
    </location>
</feature>
<feature type="compositionally biased region" description="Basic residues" evidence="1">
    <location>
        <begin position="1"/>
        <end position="15"/>
    </location>
</feature>
<evidence type="ECO:0000313" key="4">
    <source>
        <dbReference type="Proteomes" id="UP000095767"/>
    </source>
</evidence>
<evidence type="ECO:0000259" key="2">
    <source>
        <dbReference type="Pfam" id="PF20241"/>
    </source>
</evidence>
<evidence type="ECO:0000256" key="1">
    <source>
        <dbReference type="SAM" id="MobiDB-lite"/>
    </source>
</evidence>
<organism evidence="3 4">
    <name type="scientific">Dichanthelium oligosanthes</name>
    <dbReference type="NCBI Taxonomy" id="888268"/>
    <lineage>
        <taxon>Eukaryota</taxon>
        <taxon>Viridiplantae</taxon>
        <taxon>Streptophyta</taxon>
        <taxon>Embryophyta</taxon>
        <taxon>Tracheophyta</taxon>
        <taxon>Spermatophyta</taxon>
        <taxon>Magnoliopsida</taxon>
        <taxon>Liliopsida</taxon>
        <taxon>Poales</taxon>
        <taxon>Poaceae</taxon>
        <taxon>PACMAD clade</taxon>
        <taxon>Panicoideae</taxon>
        <taxon>Panicodae</taxon>
        <taxon>Paniceae</taxon>
        <taxon>Dichantheliinae</taxon>
        <taxon>Dichanthelium</taxon>
    </lineage>
</organism>
<gene>
    <name evidence="3" type="ORF">BAE44_0020642</name>
</gene>
<proteinExistence type="predicted"/>
<dbReference type="Pfam" id="PF20241">
    <property type="entry name" value="DUF6598"/>
    <property type="match status" value="1"/>
</dbReference>
<protein>
    <recommendedName>
        <fullName evidence="2">DUF6598 domain-containing protein</fullName>
    </recommendedName>
</protein>
<dbReference type="PANTHER" id="PTHR33065">
    <property type="entry name" value="OS07G0486400 PROTEIN"/>
    <property type="match status" value="1"/>
</dbReference>
<dbReference type="OrthoDB" id="694001at2759"/>
<sequence>MWQRRWRRTRKRNARRPPDSLAVQASEFREDWIATRSRSHGSFDDTTKIPAMRFTDAPAPPHAAFSFDTLQIFSARVAARPASAGELQWPLEVFGLVAVRDSIDYNRNVTRTWSSLALPVLCSWTTWS</sequence>
<keyword evidence="4" id="KW-1185">Reference proteome</keyword>
<dbReference type="AlphaFoldDB" id="A0A1E5UZS7"/>
<comment type="caution">
    <text evidence="3">The sequence shown here is derived from an EMBL/GenBank/DDBJ whole genome shotgun (WGS) entry which is preliminary data.</text>
</comment>
<dbReference type="PANTHER" id="PTHR33065:SF88">
    <property type="entry name" value="OS11G0104220 PROTEIN"/>
    <property type="match status" value="1"/>
</dbReference>
<accession>A0A1E5UZS7</accession>
<feature type="region of interest" description="Disordered" evidence="1">
    <location>
        <begin position="1"/>
        <end position="21"/>
    </location>
</feature>
<dbReference type="EMBL" id="LWDX02056889">
    <property type="protein sequence ID" value="OEL18338.1"/>
    <property type="molecule type" value="Genomic_DNA"/>
</dbReference>
<evidence type="ECO:0000313" key="3">
    <source>
        <dbReference type="EMBL" id="OEL18338.1"/>
    </source>
</evidence>